<dbReference type="EnsemblMetazoa" id="Aqu2.1.32317_001">
    <property type="protein sequence ID" value="Aqu2.1.32317_001"/>
    <property type="gene ID" value="Aqu2.1.32317"/>
</dbReference>
<sequence>MINIVEVYWPISHLQLPHQNMFVSNSYLEKTSKNFSKRDTTISNQCMLYMPLNSDRVVLVKPPESTNATVSVPLGDQTASTSSGPESARANTSTNSACANTAQSSTSASTRNLFVVRKPLVVDALRCLKDNIMM</sequence>
<evidence type="ECO:0000256" key="1">
    <source>
        <dbReference type="SAM" id="MobiDB-lite"/>
    </source>
</evidence>
<feature type="region of interest" description="Disordered" evidence="1">
    <location>
        <begin position="68"/>
        <end position="103"/>
    </location>
</feature>
<protein>
    <submittedName>
        <fullName evidence="2">Uncharacterized protein</fullName>
    </submittedName>
</protein>
<feature type="compositionally biased region" description="Low complexity" evidence="1">
    <location>
        <begin position="87"/>
        <end position="103"/>
    </location>
</feature>
<reference evidence="2" key="1">
    <citation type="submission" date="2017-05" db="UniProtKB">
        <authorList>
            <consortium name="EnsemblMetazoa"/>
        </authorList>
    </citation>
    <scope>IDENTIFICATION</scope>
</reference>
<dbReference type="InParanoid" id="A0A1X7UY72"/>
<organism evidence="2">
    <name type="scientific">Amphimedon queenslandica</name>
    <name type="common">Sponge</name>
    <dbReference type="NCBI Taxonomy" id="400682"/>
    <lineage>
        <taxon>Eukaryota</taxon>
        <taxon>Metazoa</taxon>
        <taxon>Porifera</taxon>
        <taxon>Demospongiae</taxon>
        <taxon>Heteroscleromorpha</taxon>
        <taxon>Haplosclerida</taxon>
        <taxon>Niphatidae</taxon>
        <taxon>Amphimedon</taxon>
    </lineage>
</organism>
<dbReference type="AlphaFoldDB" id="A0A1X7UY72"/>
<accession>A0A1X7UY72</accession>
<proteinExistence type="predicted"/>
<name>A0A1X7UY72_AMPQE</name>
<evidence type="ECO:0000313" key="2">
    <source>
        <dbReference type="EnsemblMetazoa" id="Aqu2.1.32317_001"/>
    </source>
</evidence>